<reference evidence="1" key="2">
    <citation type="journal article" date="2022" name="New Phytol.">
        <title>Evolutionary transition to the ectomycorrhizal habit in the genomes of a hyperdiverse lineage of mushroom-forming fungi.</title>
        <authorList>
            <person name="Looney B."/>
            <person name="Miyauchi S."/>
            <person name="Morin E."/>
            <person name="Drula E."/>
            <person name="Courty P.E."/>
            <person name="Kohler A."/>
            <person name="Kuo A."/>
            <person name="LaButti K."/>
            <person name="Pangilinan J."/>
            <person name="Lipzen A."/>
            <person name="Riley R."/>
            <person name="Andreopoulos W."/>
            <person name="He G."/>
            <person name="Johnson J."/>
            <person name="Nolan M."/>
            <person name="Tritt A."/>
            <person name="Barry K.W."/>
            <person name="Grigoriev I.V."/>
            <person name="Nagy L.G."/>
            <person name="Hibbett D."/>
            <person name="Henrissat B."/>
            <person name="Matheny P.B."/>
            <person name="Labbe J."/>
            <person name="Martin F.M."/>
        </authorList>
    </citation>
    <scope>NUCLEOTIDE SEQUENCE</scope>
    <source>
        <strain evidence="1">FP105234-sp</strain>
    </source>
</reference>
<dbReference type="EMBL" id="MU276778">
    <property type="protein sequence ID" value="KAI0037689.1"/>
    <property type="molecule type" value="Genomic_DNA"/>
</dbReference>
<name>A0ACB8R0N3_9AGAM</name>
<comment type="caution">
    <text evidence="1">The sequence shown here is derived from an EMBL/GenBank/DDBJ whole genome shotgun (WGS) entry which is preliminary data.</text>
</comment>
<protein>
    <submittedName>
        <fullName evidence="1">Uncharacterized protein</fullName>
    </submittedName>
</protein>
<sequence>MSSAMPVSSSGPASPRILRLLKDQEQTHGPNSHEDLKALLDCWKCADKPIQEISIDIRDGGSPGQADSESMIECLDRTNPCNLKILCFRTRTQRHNLNLEHILQSRLGLLQSSWLDRAKNLTKLILNNCKFIWSDIDELLRTVAQLSELTELELDFGGMPLVLTRATESPVIGKNITNLTLRGAVASVIAVLNRLSPSPKAYQLLDFDCRDHSDPTPLFKEICHKPSDLISGGNQAVFQLGRIIYRHFPGFSLIEYAVQRELPKSELVIRAGYTSSKMQQLLADECIPLLPFNKVERMTISSPGKLDMTISSPGKLDTFFHWKNSLHRSQHLILEGYSAEHFLAAIADMDPVESAVWFLLESIHFNSCTLSSDKSFEGFRILDEPSREGWITFDPSCTLINPWKKWIISRYTGVVTSKQLRRIRE</sequence>
<evidence type="ECO:0000313" key="1">
    <source>
        <dbReference type="EMBL" id="KAI0037689.1"/>
    </source>
</evidence>
<gene>
    <name evidence="1" type="ORF">FA95DRAFT_1613977</name>
</gene>
<accession>A0ACB8R0N3</accession>
<dbReference type="Proteomes" id="UP000814033">
    <property type="component" value="Unassembled WGS sequence"/>
</dbReference>
<reference evidence="1" key="1">
    <citation type="submission" date="2021-02" db="EMBL/GenBank/DDBJ databases">
        <authorList>
            <consortium name="DOE Joint Genome Institute"/>
            <person name="Ahrendt S."/>
            <person name="Looney B.P."/>
            <person name="Miyauchi S."/>
            <person name="Morin E."/>
            <person name="Drula E."/>
            <person name="Courty P.E."/>
            <person name="Chicoki N."/>
            <person name="Fauchery L."/>
            <person name="Kohler A."/>
            <person name="Kuo A."/>
            <person name="Labutti K."/>
            <person name="Pangilinan J."/>
            <person name="Lipzen A."/>
            <person name="Riley R."/>
            <person name="Andreopoulos W."/>
            <person name="He G."/>
            <person name="Johnson J."/>
            <person name="Barry K.W."/>
            <person name="Grigoriev I.V."/>
            <person name="Nagy L."/>
            <person name="Hibbett D."/>
            <person name="Henrissat B."/>
            <person name="Matheny P.B."/>
            <person name="Labbe J."/>
            <person name="Martin F."/>
        </authorList>
    </citation>
    <scope>NUCLEOTIDE SEQUENCE</scope>
    <source>
        <strain evidence="1">FP105234-sp</strain>
    </source>
</reference>
<organism evidence="1 2">
    <name type="scientific">Auriscalpium vulgare</name>
    <dbReference type="NCBI Taxonomy" id="40419"/>
    <lineage>
        <taxon>Eukaryota</taxon>
        <taxon>Fungi</taxon>
        <taxon>Dikarya</taxon>
        <taxon>Basidiomycota</taxon>
        <taxon>Agaricomycotina</taxon>
        <taxon>Agaricomycetes</taxon>
        <taxon>Russulales</taxon>
        <taxon>Auriscalpiaceae</taxon>
        <taxon>Auriscalpium</taxon>
    </lineage>
</organism>
<keyword evidence="2" id="KW-1185">Reference proteome</keyword>
<proteinExistence type="predicted"/>
<evidence type="ECO:0000313" key="2">
    <source>
        <dbReference type="Proteomes" id="UP000814033"/>
    </source>
</evidence>